<dbReference type="EC" id="4.1.1.96" evidence="2"/>
<dbReference type="Gene3D" id="3.20.20.10">
    <property type="entry name" value="Alanine racemase"/>
    <property type="match status" value="1"/>
</dbReference>
<feature type="domain" description="Orn/DAP/Arg decarboxylase 2 C-terminal" evidence="12">
    <location>
        <begin position="226"/>
        <end position="343"/>
    </location>
</feature>
<dbReference type="FunFam" id="3.20.20.10:FF:000012">
    <property type="entry name" value="Carboxynorspermidine/carboxyspermidine decarboxylase"/>
    <property type="match status" value="1"/>
</dbReference>
<dbReference type="RefSeq" id="WP_008566567.1">
    <property type="nucleotide sequence ID" value="NZ_JH594512.1"/>
</dbReference>
<dbReference type="GO" id="GO:0008836">
    <property type="term" value="F:diaminopimelate decarboxylase activity"/>
    <property type="evidence" value="ECO:0007669"/>
    <property type="project" value="TreeGrafter"/>
</dbReference>
<proteinExistence type="inferred from homology"/>
<keyword evidence="4" id="KW-0210">Decarboxylase</keyword>
<evidence type="ECO:0000256" key="6">
    <source>
        <dbReference type="ARBA" id="ARBA00023066"/>
    </source>
</evidence>
<comment type="catalytic activity">
    <reaction evidence="10">
        <text>carboxynorspermidine + H(+) = norspermidine + CO2</text>
        <dbReference type="Rhea" id="RHEA:34099"/>
        <dbReference type="ChEBI" id="CHEBI:15378"/>
        <dbReference type="ChEBI" id="CHEBI:16526"/>
        <dbReference type="ChEBI" id="CHEBI:57920"/>
        <dbReference type="ChEBI" id="CHEBI:65070"/>
        <dbReference type="EC" id="4.1.1.96"/>
    </reaction>
</comment>
<dbReference type="InterPro" id="IPR005730">
    <property type="entry name" value="Nsp_de-COase"/>
</dbReference>
<comment type="catalytic activity">
    <reaction evidence="9">
        <text>carboxyspermidine + H(+) = spermidine + CO2</text>
        <dbReference type="Rhea" id="RHEA:34095"/>
        <dbReference type="ChEBI" id="CHEBI:15378"/>
        <dbReference type="ChEBI" id="CHEBI:16526"/>
        <dbReference type="ChEBI" id="CHEBI:57834"/>
        <dbReference type="ChEBI" id="CHEBI:65072"/>
        <dbReference type="EC" id="4.1.1.96"/>
    </reaction>
</comment>
<dbReference type="Pfam" id="PF00278">
    <property type="entry name" value="Orn_DAP_Arg_deC"/>
    <property type="match status" value="1"/>
</dbReference>
<dbReference type="GO" id="GO:0008295">
    <property type="term" value="P:spermidine biosynthetic process"/>
    <property type="evidence" value="ECO:0007669"/>
    <property type="project" value="UniProtKB-KW"/>
</dbReference>
<dbReference type="OrthoDB" id="9804410at2"/>
<evidence type="ECO:0000256" key="10">
    <source>
        <dbReference type="ARBA" id="ARBA00047389"/>
    </source>
</evidence>
<evidence type="ECO:0000256" key="2">
    <source>
        <dbReference type="ARBA" id="ARBA00012259"/>
    </source>
</evidence>
<evidence type="ECO:0000313" key="13">
    <source>
        <dbReference type="EMBL" id="EHO66117.1"/>
    </source>
</evidence>
<evidence type="ECO:0000313" key="14">
    <source>
        <dbReference type="Proteomes" id="UP000003167"/>
    </source>
</evidence>
<sequence>MKLNLDTFSTVNRPMYILEEARLRRNLRLIADVARKADVEIILAFKAYALWKTFPIFREYIHATTASSLAEARLAYEEFGSKAHTFSPAYTDYEIDEIARCSSHLQFNSLTQYERYHERARKFNPKISFGLRINPEYSEVETELYNPCAPGTRFGVSANRLSEQLPVDIDGFHCHCHCESGAAVFKRTLQHIENKFARWFTQLKWINFGGGHLMTRDDYDITLLIDTLRGFHARYPWLKVILEPGSAFAWQTGPLVCQVVDVVEDHEIKTAILNVSFTCHMPDCLEMPYTPVVRGGKHRIADDKHSPYIYRLGGNSCLSGDYMGYWEFNHALRIGENIIFEDMLHYTTVKTNMFNGVSHPAIALAKPDGTLEILREYDYNDYKSRMD</sequence>
<dbReference type="NCBIfam" id="TIGR01047">
    <property type="entry name" value="nspC"/>
    <property type="match status" value="1"/>
</dbReference>
<name>H1HQJ3_9BACT</name>
<feature type="binding site" evidence="11">
    <location>
        <position position="283"/>
    </location>
    <ligand>
        <name>substrate</name>
    </ligand>
</feature>
<gene>
    <name evidence="13" type="ORF">HMPREF9944_02442</name>
</gene>
<dbReference type="GO" id="GO:0045312">
    <property type="term" value="P:nor-spermidine biosynthetic process"/>
    <property type="evidence" value="ECO:0007669"/>
    <property type="project" value="InterPro"/>
</dbReference>
<dbReference type="InterPro" id="IPR022643">
    <property type="entry name" value="De-COase2_C"/>
</dbReference>
<evidence type="ECO:0000256" key="8">
    <source>
        <dbReference type="ARBA" id="ARBA00025802"/>
    </source>
</evidence>
<evidence type="ECO:0000259" key="12">
    <source>
        <dbReference type="Pfam" id="PF00278"/>
    </source>
</evidence>
<dbReference type="Gene3D" id="2.40.37.10">
    <property type="entry name" value="Lyase, Ornithine Decarboxylase, Chain A, domain 1"/>
    <property type="match status" value="1"/>
</dbReference>
<dbReference type="SUPFAM" id="SSF51419">
    <property type="entry name" value="PLP-binding barrel"/>
    <property type="match status" value="1"/>
</dbReference>
<dbReference type="CDD" id="cd06829">
    <property type="entry name" value="PLPDE_III_CANSDC"/>
    <property type="match status" value="1"/>
</dbReference>
<dbReference type="PANTHER" id="PTHR43727:SF1">
    <property type="entry name" value="CARBOXYNORSPERMIDINE_CARBOXYSPERMIDINE DECARBOXYLASE"/>
    <property type="match status" value="1"/>
</dbReference>
<keyword evidence="14" id="KW-1185">Reference proteome</keyword>
<evidence type="ECO:0000256" key="9">
    <source>
        <dbReference type="ARBA" id="ARBA00047351"/>
    </source>
</evidence>
<dbReference type="PANTHER" id="PTHR43727">
    <property type="entry name" value="DIAMINOPIMELATE DECARBOXYLASE"/>
    <property type="match status" value="1"/>
</dbReference>
<dbReference type="InterPro" id="IPR029066">
    <property type="entry name" value="PLP-binding_barrel"/>
</dbReference>
<comment type="caution">
    <text evidence="13">The sequence shown here is derived from an EMBL/GenBank/DDBJ whole genome shotgun (WGS) entry which is preliminary data.</text>
</comment>
<dbReference type="Proteomes" id="UP000003167">
    <property type="component" value="Unassembled WGS sequence"/>
</dbReference>
<comment type="similarity">
    <text evidence="8">Belongs to the Orn/Lys/Arg decarboxylase class-II family. NspC subfamily.</text>
</comment>
<dbReference type="HOGENOM" id="CLU_038560_0_0_10"/>
<dbReference type="AlphaFoldDB" id="H1HQJ3"/>
<organism evidence="13 14">
    <name type="scientific">Segatella maculosa OT 289</name>
    <dbReference type="NCBI Taxonomy" id="999422"/>
    <lineage>
        <taxon>Bacteria</taxon>
        <taxon>Pseudomonadati</taxon>
        <taxon>Bacteroidota</taxon>
        <taxon>Bacteroidia</taxon>
        <taxon>Bacteroidales</taxon>
        <taxon>Prevotellaceae</taxon>
        <taxon>Segatella</taxon>
    </lineage>
</organism>
<evidence type="ECO:0000256" key="4">
    <source>
        <dbReference type="ARBA" id="ARBA00022793"/>
    </source>
</evidence>
<evidence type="ECO:0000256" key="5">
    <source>
        <dbReference type="ARBA" id="ARBA00022898"/>
    </source>
</evidence>
<evidence type="ECO:0000256" key="7">
    <source>
        <dbReference type="ARBA" id="ARBA00023239"/>
    </source>
</evidence>
<evidence type="ECO:0000256" key="11">
    <source>
        <dbReference type="PIRSR" id="PIRSR038941-1"/>
    </source>
</evidence>
<dbReference type="STRING" id="999422.HMPREF9944_02442"/>
<dbReference type="PIRSF" id="PIRSF038941">
    <property type="entry name" value="NspC"/>
    <property type="match status" value="1"/>
</dbReference>
<evidence type="ECO:0000256" key="1">
    <source>
        <dbReference type="ARBA" id="ARBA00001933"/>
    </source>
</evidence>
<keyword evidence="7" id="KW-0456">Lyase</keyword>
<accession>H1HQJ3</accession>
<dbReference type="InterPro" id="IPR009006">
    <property type="entry name" value="Ala_racemase/Decarboxylase_C"/>
</dbReference>
<dbReference type="EMBL" id="AGEK01000045">
    <property type="protein sequence ID" value="EHO66117.1"/>
    <property type="molecule type" value="Genomic_DNA"/>
</dbReference>
<evidence type="ECO:0000256" key="3">
    <source>
        <dbReference type="ARBA" id="ARBA00013633"/>
    </source>
</evidence>
<keyword evidence="6" id="KW-0745">Spermidine biosynthesis</keyword>
<comment type="cofactor">
    <cofactor evidence="1">
        <name>pyridoxal 5'-phosphate</name>
        <dbReference type="ChEBI" id="CHEBI:597326"/>
    </cofactor>
</comment>
<keyword evidence="5" id="KW-0663">Pyridoxal phosphate</keyword>
<reference evidence="13 14" key="1">
    <citation type="submission" date="2011-12" db="EMBL/GenBank/DDBJ databases">
        <title>The Genome Sequence of Prevotella maculosa OT 289.</title>
        <authorList>
            <consortium name="The Broad Institute Genome Sequencing Platform"/>
            <person name="Earl A."/>
            <person name="Ward D."/>
            <person name="Feldgarden M."/>
            <person name="Gevers D."/>
            <person name="Izard J."/>
            <person name="Blanton J.M."/>
            <person name="Mathney J."/>
            <person name="Tanner A.C."/>
            <person name="Dewhirst F.E."/>
            <person name="Young S.K."/>
            <person name="Zeng Q."/>
            <person name="Gargeya S."/>
            <person name="Fitzgerald M."/>
            <person name="Haas B."/>
            <person name="Abouelleil A."/>
            <person name="Alvarado L."/>
            <person name="Arachchi H.M."/>
            <person name="Berlin A."/>
            <person name="Chapman S.B."/>
            <person name="Gearin G."/>
            <person name="Goldberg J."/>
            <person name="Griggs A."/>
            <person name="Gujja S."/>
            <person name="Hansen M."/>
            <person name="Heiman D."/>
            <person name="Howarth C."/>
            <person name="Larimer J."/>
            <person name="Lui A."/>
            <person name="MacDonald P.J.P."/>
            <person name="McCowen C."/>
            <person name="Montmayeur A."/>
            <person name="Murphy C."/>
            <person name="Neiman D."/>
            <person name="Pearson M."/>
            <person name="Priest M."/>
            <person name="Roberts A."/>
            <person name="Saif S."/>
            <person name="Shea T."/>
            <person name="Sisk P."/>
            <person name="Stolte C."/>
            <person name="Sykes S."/>
            <person name="Wortman J."/>
            <person name="Nusbaum C."/>
            <person name="Birren B."/>
        </authorList>
    </citation>
    <scope>NUCLEOTIDE SEQUENCE [LARGE SCALE GENOMIC DNA]</scope>
    <source>
        <strain evidence="13 14">OT 289</strain>
    </source>
</reference>
<protein>
    <recommendedName>
        <fullName evidence="3">Carboxynorspermidine/carboxyspermidine decarboxylase</fullName>
        <ecNumber evidence="2">4.1.1.96</ecNumber>
    </recommendedName>
</protein>
<dbReference type="PATRIC" id="fig|999422.3.peg.2556"/>
<dbReference type="SUPFAM" id="SSF50621">
    <property type="entry name" value="Alanine racemase C-terminal domain-like"/>
    <property type="match status" value="1"/>
</dbReference>
<dbReference type="GO" id="GO:0009089">
    <property type="term" value="P:lysine biosynthetic process via diaminopimelate"/>
    <property type="evidence" value="ECO:0007669"/>
    <property type="project" value="TreeGrafter"/>
</dbReference>